<evidence type="ECO:0000313" key="2">
    <source>
        <dbReference type="Proteomes" id="UP000294737"/>
    </source>
</evidence>
<accession>A0A4R6GJ74</accession>
<evidence type="ECO:0000313" key="1">
    <source>
        <dbReference type="EMBL" id="TDN94927.1"/>
    </source>
</evidence>
<comment type="caution">
    <text evidence="1">The sequence shown here is derived from an EMBL/GenBank/DDBJ whole genome shotgun (WGS) entry which is preliminary data.</text>
</comment>
<reference evidence="1 2" key="1">
    <citation type="submission" date="2019-03" db="EMBL/GenBank/DDBJ databases">
        <title>Genomic Encyclopedia of Type Strains, Phase IV (KMG-IV): sequencing the most valuable type-strain genomes for metagenomic binning, comparative biology and taxonomic classification.</title>
        <authorList>
            <person name="Goeker M."/>
        </authorList>
    </citation>
    <scope>NUCLEOTIDE SEQUENCE [LARGE SCALE GENOMIC DNA]</scope>
    <source>
        <strain evidence="1 2">DSM 18555</strain>
    </source>
</reference>
<organism evidence="1 2">
    <name type="scientific">Herminiimonas fonticola</name>
    <dbReference type="NCBI Taxonomy" id="303380"/>
    <lineage>
        <taxon>Bacteria</taxon>
        <taxon>Pseudomonadati</taxon>
        <taxon>Pseudomonadota</taxon>
        <taxon>Betaproteobacteria</taxon>
        <taxon>Burkholderiales</taxon>
        <taxon>Oxalobacteraceae</taxon>
        <taxon>Herminiimonas</taxon>
    </lineage>
</organism>
<sequence>MKIACSHIRKYEGVFPRKVASPQFFINCRRPHLSISVFTMTAFERNLIYMRTIMKRAAADSMFLRS</sequence>
<protein>
    <submittedName>
        <fullName evidence="1">Uncharacterized protein</fullName>
    </submittedName>
</protein>
<proteinExistence type="predicted"/>
<name>A0A4R6GJ74_9BURK</name>
<dbReference type="AlphaFoldDB" id="A0A4R6GJ74"/>
<keyword evidence="2" id="KW-1185">Reference proteome</keyword>
<dbReference type="EMBL" id="SNWF01000004">
    <property type="protein sequence ID" value="TDN94927.1"/>
    <property type="molecule type" value="Genomic_DNA"/>
</dbReference>
<dbReference type="Proteomes" id="UP000294737">
    <property type="component" value="Unassembled WGS sequence"/>
</dbReference>
<gene>
    <name evidence="1" type="ORF">EV677_1490</name>
</gene>